<comment type="similarity">
    <text evidence="2">Belongs to the RmuC family.</text>
</comment>
<dbReference type="Proteomes" id="UP000502298">
    <property type="component" value="Chromosome"/>
</dbReference>
<name>A0A6H2EMU6_9ACTO</name>
<evidence type="ECO:0000256" key="4">
    <source>
        <dbReference type="ARBA" id="ARBA00023172"/>
    </source>
</evidence>
<protein>
    <submittedName>
        <fullName evidence="6">DNA recombination protein RmuC</fullName>
    </submittedName>
</protein>
<dbReference type="AlphaFoldDB" id="A0A6H2EMU6"/>
<evidence type="ECO:0000313" key="7">
    <source>
        <dbReference type="Proteomes" id="UP000502298"/>
    </source>
</evidence>
<dbReference type="GO" id="GO:0006310">
    <property type="term" value="P:DNA recombination"/>
    <property type="evidence" value="ECO:0007669"/>
    <property type="project" value="UniProtKB-KW"/>
</dbReference>
<comment type="function">
    <text evidence="1">Involved in DNA recombination.</text>
</comment>
<feature type="transmembrane region" description="Helical" evidence="5">
    <location>
        <begin position="7"/>
        <end position="27"/>
    </location>
</feature>
<accession>A0A6H2EMU6</accession>
<dbReference type="KEGG" id="arca:HC352_07640"/>
<evidence type="ECO:0000313" key="6">
    <source>
        <dbReference type="EMBL" id="QJC22391.1"/>
    </source>
</evidence>
<sequence>MTINLGLFVFFMLLAVGCGGVIGWFVATNHERNGLDSVRAELTRERENALLIRGHAEQLEQQNAHLQERLAQQHSTVEALAPIAQQLSSVDSYVRALENKTVQHFSTLATQLQADAKISAQLSQTAESLNTALRNSSVRGSWGEVQLRRIIEVAGMLERVDFDEQRTNSQFSESGQGTGRPDVTVHLPNGAHIAIDAKVPMASYIAAHDISETNIGAASERKELLQAHAKAVKQHVNALKKRNYPADFPQSPQITIMFLPSEALLSEALASDPQLLDYALADGIILTSPASLLALLRSVAAIWRSAQASEQARDIVNAGRELVDRLAVFVRHITKLGSHLSSSVTSYNKAMASLESRVLVTYRSFDALGENLSDLETHSSIIDPEKANVRKLSAPELTSAISDENTDE</sequence>
<dbReference type="PANTHER" id="PTHR30563:SF0">
    <property type="entry name" value="DNA RECOMBINATION PROTEIN RMUC"/>
    <property type="match status" value="1"/>
</dbReference>
<keyword evidence="4" id="KW-0233">DNA recombination</keyword>
<reference evidence="6 7" key="1">
    <citation type="submission" date="2020-03" db="EMBL/GenBank/DDBJ databases">
        <title>Complete genome of Arcanobacterium buesumensis sp. nov. strain 2701.</title>
        <authorList>
            <person name="Borowiak M."/>
            <person name="Alssahen M."/>
            <person name="Laemmler C."/>
            <person name="Malorny B."/>
            <person name="Hassan A."/>
            <person name="Prenger-Berninghoff E."/>
            <person name="Ploetz M."/>
            <person name="Abdulmawjood A."/>
        </authorList>
    </citation>
    <scope>NUCLEOTIDE SEQUENCE [LARGE SCALE GENOMIC DNA]</scope>
    <source>
        <strain evidence="6 7">2701</strain>
    </source>
</reference>
<proteinExistence type="inferred from homology"/>
<keyword evidence="7" id="KW-1185">Reference proteome</keyword>
<evidence type="ECO:0000256" key="3">
    <source>
        <dbReference type="ARBA" id="ARBA00023054"/>
    </source>
</evidence>
<keyword evidence="5" id="KW-0472">Membrane</keyword>
<keyword evidence="5" id="KW-0812">Transmembrane</keyword>
<dbReference type="EMBL" id="CP050804">
    <property type="protein sequence ID" value="QJC22391.1"/>
    <property type="molecule type" value="Genomic_DNA"/>
</dbReference>
<dbReference type="InterPro" id="IPR003798">
    <property type="entry name" value="DNA_recombination_RmuC"/>
</dbReference>
<dbReference type="Pfam" id="PF02646">
    <property type="entry name" value="RmuC"/>
    <property type="match status" value="1"/>
</dbReference>
<evidence type="ECO:0000256" key="5">
    <source>
        <dbReference type="SAM" id="Phobius"/>
    </source>
</evidence>
<evidence type="ECO:0000256" key="2">
    <source>
        <dbReference type="ARBA" id="ARBA00009840"/>
    </source>
</evidence>
<dbReference type="PANTHER" id="PTHR30563">
    <property type="entry name" value="DNA RECOMBINATION PROTEIN RMUC"/>
    <property type="match status" value="1"/>
</dbReference>
<organism evidence="6 7">
    <name type="scientific">Arcanobacterium buesumense</name>
    <dbReference type="NCBI Taxonomy" id="2722751"/>
    <lineage>
        <taxon>Bacteria</taxon>
        <taxon>Bacillati</taxon>
        <taxon>Actinomycetota</taxon>
        <taxon>Actinomycetes</taxon>
        <taxon>Actinomycetales</taxon>
        <taxon>Actinomycetaceae</taxon>
        <taxon>Arcanobacterium</taxon>
    </lineage>
</organism>
<dbReference type="RefSeq" id="WP_168918313.1">
    <property type="nucleotide sequence ID" value="NZ_CP050804.1"/>
</dbReference>
<evidence type="ECO:0000256" key="1">
    <source>
        <dbReference type="ARBA" id="ARBA00003416"/>
    </source>
</evidence>
<keyword evidence="3" id="KW-0175">Coiled coil</keyword>
<gene>
    <name evidence="6" type="ORF">HC352_07640</name>
</gene>
<keyword evidence="5" id="KW-1133">Transmembrane helix</keyword>